<keyword evidence="1" id="KW-0812">Transmembrane</keyword>
<dbReference type="GO" id="GO:0005615">
    <property type="term" value="C:extracellular space"/>
    <property type="evidence" value="ECO:0007669"/>
    <property type="project" value="TreeGrafter"/>
</dbReference>
<keyword evidence="2" id="KW-1185">Reference proteome</keyword>
<keyword evidence="1" id="KW-1133">Transmembrane helix</keyword>
<evidence type="ECO:0000313" key="3">
    <source>
        <dbReference type="RefSeq" id="XP_036366826.1"/>
    </source>
</evidence>
<name>A0A7E6FGC2_9MOLL</name>
<evidence type="ECO:0000256" key="1">
    <source>
        <dbReference type="SAM" id="Phobius"/>
    </source>
</evidence>
<dbReference type="KEGG" id="osn:115221573"/>
<dbReference type="PANTHER" id="PTHR24024:SF18">
    <property type="entry name" value="SHORT-CHAIN COLLAGEN C4-LIKE"/>
    <property type="match status" value="1"/>
</dbReference>
<dbReference type="RefSeq" id="XP_036366826.1">
    <property type="nucleotide sequence ID" value="XM_036510933.1"/>
</dbReference>
<evidence type="ECO:0000313" key="2">
    <source>
        <dbReference type="Proteomes" id="UP000515154"/>
    </source>
</evidence>
<protein>
    <submittedName>
        <fullName evidence="3">Uncharacterized protein LOC115221573</fullName>
    </submittedName>
</protein>
<reference evidence="3" key="1">
    <citation type="submission" date="2025-08" db="UniProtKB">
        <authorList>
            <consortium name="RefSeq"/>
        </authorList>
    </citation>
    <scope>IDENTIFICATION</scope>
</reference>
<dbReference type="AlphaFoldDB" id="A0A7E6FGC2"/>
<dbReference type="Proteomes" id="UP000515154">
    <property type="component" value="Linkage group LG18"/>
</dbReference>
<dbReference type="InterPro" id="IPR051077">
    <property type="entry name" value="Ca-dependent_lectin"/>
</dbReference>
<feature type="transmembrane region" description="Helical" evidence="1">
    <location>
        <begin position="14"/>
        <end position="35"/>
    </location>
</feature>
<gene>
    <name evidence="3" type="primary">LOC115221573</name>
</gene>
<organism evidence="2 3">
    <name type="scientific">Octopus sinensis</name>
    <name type="common">East Asian common octopus</name>
    <dbReference type="NCBI Taxonomy" id="2607531"/>
    <lineage>
        <taxon>Eukaryota</taxon>
        <taxon>Metazoa</taxon>
        <taxon>Spiralia</taxon>
        <taxon>Lophotrochozoa</taxon>
        <taxon>Mollusca</taxon>
        <taxon>Cephalopoda</taxon>
        <taxon>Coleoidea</taxon>
        <taxon>Octopodiformes</taxon>
        <taxon>Octopoda</taxon>
        <taxon>Incirrata</taxon>
        <taxon>Octopodidae</taxon>
        <taxon>Octopus</taxon>
    </lineage>
</organism>
<accession>A0A7E6FGC2</accession>
<dbReference type="PANTHER" id="PTHR24024">
    <property type="entry name" value="PULMONARY SURFACTANT-ASSOCIATED PROTEIN A"/>
    <property type="match status" value="1"/>
</dbReference>
<proteinExistence type="predicted"/>
<sequence>MEIAQVGKIIWQRFSVSSFITFGLCLVLTITILHFDARNRKTEEKSTANRFLSKKSLDDKAVHTPRPVPGSLYTRWGRTKCTRNSSLVYDGVVGGTAHNATGGGSNLLCLPNDPIWANYTGVFVGGGSHIYGSEYQTSNSYLKEHFSFANAESLSDHNNRFLFKKSLDDKAVHTPKATYWSHMYGSEYETRNSYAKKYFSFANAESLFDHNVPCAVCLTRQPAVVMMLPARTKCYDGWTIEYSGYLMTEYHNHKGRHEYVCVDYAPEADPAGYRNENGALLYFVKGICGSLPCPPYVYGRILTCVVCSKY</sequence>
<keyword evidence="1" id="KW-0472">Membrane</keyword>